<reference evidence="2 3" key="1">
    <citation type="submission" date="2015-06" db="EMBL/GenBank/DDBJ databases">
        <title>Improved classification and identification of acetic acid bacteria using matrix-assisted laser desorption/ionization time-of-flight mass spectrometry; Gluconobacter nephelii and Gluconobacter uchimurae are later heterotypic synonyms of Gluconobacter japonicus and Gluconobacter oxydans, respectively.</title>
        <authorList>
            <person name="Li L."/>
            <person name="Cleenwerck I."/>
            <person name="De Vuyst L."/>
            <person name="Vandamme P."/>
        </authorList>
    </citation>
    <scope>NUCLEOTIDE SEQUENCE [LARGE SCALE GENOMIC DNA]</scope>
    <source>
        <strain evidence="2 3">LMG 1604</strain>
    </source>
</reference>
<protein>
    <submittedName>
        <fullName evidence="2">Peptidase S10</fullName>
    </submittedName>
</protein>
<evidence type="ECO:0000313" key="2">
    <source>
        <dbReference type="EMBL" id="KXV80088.1"/>
    </source>
</evidence>
<accession>A0A149VIS0</accession>
<dbReference type="EMBL" id="LHZZ01000020">
    <property type="protein sequence ID" value="KXV80088.1"/>
    <property type="molecule type" value="Genomic_DNA"/>
</dbReference>
<feature type="chain" id="PRO_5007557406" evidence="1">
    <location>
        <begin position="22"/>
        <end position="158"/>
    </location>
</feature>
<evidence type="ECO:0000313" key="3">
    <source>
        <dbReference type="Proteomes" id="UP000075538"/>
    </source>
</evidence>
<feature type="signal peptide" evidence="1">
    <location>
        <begin position="1"/>
        <end position="21"/>
    </location>
</feature>
<keyword evidence="1" id="KW-0732">Signal</keyword>
<gene>
    <name evidence="2" type="ORF">AD953_00100</name>
</gene>
<evidence type="ECO:0000256" key="1">
    <source>
        <dbReference type="SAM" id="SignalP"/>
    </source>
</evidence>
<feature type="non-terminal residue" evidence="2">
    <location>
        <position position="158"/>
    </location>
</feature>
<dbReference type="Gene3D" id="3.40.50.1820">
    <property type="entry name" value="alpha/beta hydrolase"/>
    <property type="match status" value="1"/>
</dbReference>
<dbReference type="SUPFAM" id="SSF53474">
    <property type="entry name" value="alpha/beta-Hydrolases"/>
    <property type="match status" value="1"/>
</dbReference>
<dbReference type="Proteomes" id="UP000075538">
    <property type="component" value="Unassembled WGS sequence"/>
</dbReference>
<sequence>MRKKQTGLKLAGLLATVSVLAAGAGVAVQPIALAEDTHQAADAAKQKVSVEDFLGKPQSVTSSGSVTVHGAHIDYEAVSGTLIVHKGGWDDSEDPDADKDKKQPEAAASIYYVAYFKKGVRPENRPITFVYNGGPGSSSVWLHMGAFGPKRVVTADDS</sequence>
<dbReference type="InterPro" id="IPR029058">
    <property type="entry name" value="AB_hydrolase_fold"/>
</dbReference>
<name>A0A149VIS0_9PROT</name>
<dbReference type="AlphaFoldDB" id="A0A149VIS0"/>
<organism evidence="2 3">
    <name type="scientific">Acetobacter malorum</name>
    <dbReference type="NCBI Taxonomy" id="178901"/>
    <lineage>
        <taxon>Bacteria</taxon>
        <taxon>Pseudomonadati</taxon>
        <taxon>Pseudomonadota</taxon>
        <taxon>Alphaproteobacteria</taxon>
        <taxon>Acetobacterales</taxon>
        <taxon>Acetobacteraceae</taxon>
        <taxon>Acetobacter</taxon>
    </lineage>
</organism>
<proteinExistence type="predicted"/>
<dbReference type="PATRIC" id="fig|178901.15.peg.3322"/>
<comment type="caution">
    <text evidence="2">The sequence shown here is derived from an EMBL/GenBank/DDBJ whole genome shotgun (WGS) entry which is preliminary data.</text>
</comment>